<dbReference type="CDD" id="cd18544">
    <property type="entry name" value="ABC_6TM_TmrA_like"/>
    <property type="match status" value="1"/>
</dbReference>
<keyword evidence="2" id="KW-0813">Transport</keyword>
<feature type="transmembrane region" description="Helical" evidence="9">
    <location>
        <begin position="213"/>
        <end position="236"/>
    </location>
</feature>
<feature type="domain" description="ABC transporter" evidence="10">
    <location>
        <begin position="418"/>
        <end position="652"/>
    </location>
</feature>
<feature type="transmembrane region" description="Helical" evidence="9">
    <location>
        <begin position="352"/>
        <end position="370"/>
    </location>
</feature>
<dbReference type="SUPFAM" id="SSF52540">
    <property type="entry name" value="P-loop containing nucleoside triphosphate hydrolases"/>
    <property type="match status" value="1"/>
</dbReference>
<accession>A0A5K7YGP8</accession>
<dbReference type="PROSITE" id="PS50929">
    <property type="entry name" value="ABC_TM1F"/>
    <property type="match status" value="1"/>
</dbReference>
<keyword evidence="3" id="KW-1003">Cell membrane</keyword>
<dbReference type="InterPro" id="IPR027417">
    <property type="entry name" value="P-loop_NTPase"/>
</dbReference>
<sequence>MRFDYGYDEEQRLGKSYDLNLLRRILPFAAPHRGKLVVSVLLVVAITLLELSVPYITKEIIDRHILPQNRISGNSGSSDQAAPQQLTVDLTDPEVAAVVARHDHLFRIRGDRATIHLANLDRLDQATLSQLRHRDLSGLAAVAGLFMAVVVAIFVFTFVQNLIMELAGHRIMHDLRVGLYRHLQAMPLWFFNRNPVARLVTRTTNDIQNMHDLFTSFISMVFKDMFLLVGIAVVLLAMDWRLALLTFLVLPLVVMTAFGFSMRVRDVFRELRIKVAEINTRFSETISGIKVIQTFRRERENFDAFARLNHDNYLAGMRQINIFAVFMPIIEMLGITSIAIVVYVGGGHVLDQSVSIGVLAAFLAYMKMFFRPIRDLAEKYNILQNAMASAERIFLLMDSPATGIKTGTATIPGPIEEIRFDGVSLAYNGGEPVLESIDLTIKAGETIAIVGATGSGKTSLVNLLVRFYEPTAGTLRVNGIDTASIPRAELRKRIALVMQDPFLFTGSLRSNIFFGVNGFSDDRQATILEASRCSDLIARLPDGLDTRISEGGGSLSSGERQLLSVARAFTADPEIIILDEATSYVDSQTEAQLQQAIANLMRGRTCVVVAHRLTTARTADRIVVLSNGVVMETGTHATLMAARGLYYRLYQLQGR</sequence>
<evidence type="ECO:0000256" key="2">
    <source>
        <dbReference type="ARBA" id="ARBA00022448"/>
    </source>
</evidence>
<dbReference type="SMART" id="SM00382">
    <property type="entry name" value="AAA"/>
    <property type="match status" value="1"/>
</dbReference>
<keyword evidence="8 9" id="KW-0472">Membrane</keyword>
<evidence type="ECO:0000256" key="1">
    <source>
        <dbReference type="ARBA" id="ARBA00004651"/>
    </source>
</evidence>
<dbReference type="InterPro" id="IPR039421">
    <property type="entry name" value="Type_1_exporter"/>
</dbReference>
<dbReference type="GO" id="GO:0016887">
    <property type="term" value="F:ATP hydrolysis activity"/>
    <property type="evidence" value="ECO:0007669"/>
    <property type="project" value="InterPro"/>
</dbReference>
<dbReference type="PROSITE" id="PS00211">
    <property type="entry name" value="ABC_TRANSPORTER_1"/>
    <property type="match status" value="1"/>
</dbReference>
<protein>
    <submittedName>
        <fullName evidence="12">Lipid A ABC transporter permease/ATP-binding protein</fullName>
    </submittedName>
</protein>
<evidence type="ECO:0000256" key="8">
    <source>
        <dbReference type="ARBA" id="ARBA00023136"/>
    </source>
</evidence>
<dbReference type="InterPro" id="IPR017871">
    <property type="entry name" value="ABC_transporter-like_CS"/>
</dbReference>
<feature type="transmembrane region" description="Helical" evidence="9">
    <location>
        <begin position="322"/>
        <end position="346"/>
    </location>
</feature>
<comment type="subcellular location">
    <subcellularLocation>
        <location evidence="1">Cell membrane</location>
        <topology evidence="1">Multi-pass membrane protein</topology>
    </subcellularLocation>
</comment>
<dbReference type="OrthoDB" id="9772049at2"/>
<evidence type="ECO:0000256" key="3">
    <source>
        <dbReference type="ARBA" id="ARBA00022475"/>
    </source>
</evidence>
<dbReference type="InterPro" id="IPR003593">
    <property type="entry name" value="AAA+_ATPase"/>
</dbReference>
<dbReference type="PANTHER" id="PTHR24221:SF587">
    <property type="entry name" value="ABC TRANSPORTER RELATED"/>
    <property type="match status" value="1"/>
</dbReference>
<dbReference type="KEGG" id="dalk:DSCA_16730"/>
<name>A0A5K7YGP8_9BACT</name>
<keyword evidence="7 9" id="KW-1133">Transmembrane helix</keyword>
<evidence type="ECO:0000313" key="12">
    <source>
        <dbReference type="EMBL" id="BBO67743.1"/>
    </source>
</evidence>
<dbReference type="Proteomes" id="UP000427906">
    <property type="component" value="Chromosome"/>
</dbReference>
<dbReference type="GO" id="GO:0005886">
    <property type="term" value="C:plasma membrane"/>
    <property type="evidence" value="ECO:0007669"/>
    <property type="project" value="UniProtKB-SubCell"/>
</dbReference>
<dbReference type="AlphaFoldDB" id="A0A5K7YGP8"/>
<dbReference type="Gene3D" id="1.20.1560.10">
    <property type="entry name" value="ABC transporter type 1, transmembrane domain"/>
    <property type="match status" value="1"/>
</dbReference>
<dbReference type="GO" id="GO:0005524">
    <property type="term" value="F:ATP binding"/>
    <property type="evidence" value="ECO:0007669"/>
    <property type="project" value="UniProtKB-KW"/>
</dbReference>
<dbReference type="Pfam" id="PF00005">
    <property type="entry name" value="ABC_tran"/>
    <property type="match status" value="1"/>
</dbReference>
<feature type="domain" description="ABC transmembrane type-1" evidence="11">
    <location>
        <begin position="37"/>
        <end position="385"/>
    </location>
</feature>
<gene>
    <name evidence="12" type="ORF">DSCA_16730</name>
</gene>
<keyword evidence="13" id="KW-1185">Reference proteome</keyword>
<proteinExistence type="predicted"/>
<evidence type="ECO:0000313" key="13">
    <source>
        <dbReference type="Proteomes" id="UP000427906"/>
    </source>
</evidence>
<dbReference type="InterPro" id="IPR036640">
    <property type="entry name" value="ABC1_TM_sf"/>
</dbReference>
<keyword evidence="4 9" id="KW-0812">Transmembrane</keyword>
<feature type="transmembrane region" description="Helical" evidence="9">
    <location>
        <begin position="242"/>
        <end position="262"/>
    </location>
</feature>
<dbReference type="Pfam" id="PF00664">
    <property type="entry name" value="ABC_membrane"/>
    <property type="match status" value="1"/>
</dbReference>
<evidence type="ECO:0000256" key="4">
    <source>
        <dbReference type="ARBA" id="ARBA00022692"/>
    </source>
</evidence>
<evidence type="ECO:0000256" key="5">
    <source>
        <dbReference type="ARBA" id="ARBA00022741"/>
    </source>
</evidence>
<evidence type="ECO:0000256" key="6">
    <source>
        <dbReference type="ARBA" id="ARBA00022840"/>
    </source>
</evidence>
<evidence type="ECO:0000256" key="9">
    <source>
        <dbReference type="SAM" id="Phobius"/>
    </source>
</evidence>
<dbReference type="EMBL" id="AP021874">
    <property type="protein sequence ID" value="BBO67743.1"/>
    <property type="molecule type" value="Genomic_DNA"/>
</dbReference>
<evidence type="ECO:0000259" key="11">
    <source>
        <dbReference type="PROSITE" id="PS50929"/>
    </source>
</evidence>
<dbReference type="InterPro" id="IPR003439">
    <property type="entry name" value="ABC_transporter-like_ATP-bd"/>
</dbReference>
<evidence type="ECO:0000259" key="10">
    <source>
        <dbReference type="PROSITE" id="PS50893"/>
    </source>
</evidence>
<dbReference type="RefSeq" id="WP_155315969.1">
    <property type="nucleotide sequence ID" value="NZ_AP021874.1"/>
</dbReference>
<organism evidence="12 13">
    <name type="scientific">Desulfosarcina alkanivorans</name>
    <dbReference type="NCBI Taxonomy" id="571177"/>
    <lineage>
        <taxon>Bacteria</taxon>
        <taxon>Pseudomonadati</taxon>
        <taxon>Thermodesulfobacteriota</taxon>
        <taxon>Desulfobacteria</taxon>
        <taxon>Desulfobacterales</taxon>
        <taxon>Desulfosarcinaceae</taxon>
        <taxon>Desulfosarcina</taxon>
    </lineage>
</organism>
<keyword evidence="6 12" id="KW-0067">ATP-binding</keyword>
<dbReference type="PROSITE" id="PS50893">
    <property type="entry name" value="ABC_TRANSPORTER_2"/>
    <property type="match status" value="1"/>
</dbReference>
<reference evidence="12 13" key="1">
    <citation type="submission" date="2019-11" db="EMBL/GenBank/DDBJ databases">
        <title>Comparative genomics of hydrocarbon-degrading Desulfosarcina strains.</title>
        <authorList>
            <person name="Watanabe M."/>
            <person name="Kojima H."/>
            <person name="Fukui M."/>
        </authorList>
    </citation>
    <scope>NUCLEOTIDE SEQUENCE [LARGE SCALE GENOMIC DNA]</scope>
    <source>
        <strain evidence="12 13">PL12</strain>
    </source>
</reference>
<feature type="transmembrane region" description="Helical" evidence="9">
    <location>
        <begin position="139"/>
        <end position="163"/>
    </location>
</feature>
<dbReference type="FunFam" id="3.40.50.300:FF:000221">
    <property type="entry name" value="Multidrug ABC transporter ATP-binding protein"/>
    <property type="match status" value="1"/>
</dbReference>
<dbReference type="GO" id="GO:0140359">
    <property type="term" value="F:ABC-type transporter activity"/>
    <property type="evidence" value="ECO:0007669"/>
    <property type="project" value="InterPro"/>
</dbReference>
<evidence type="ECO:0000256" key="7">
    <source>
        <dbReference type="ARBA" id="ARBA00022989"/>
    </source>
</evidence>
<dbReference type="Gene3D" id="3.40.50.300">
    <property type="entry name" value="P-loop containing nucleotide triphosphate hydrolases"/>
    <property type="match status" value="1"/>
</dbReference>
<dbReference type="SUPFAM" id="SSF90123">
    <property type="entry name" value="ABC transporter transmembrane region"/>
    <property type="match status" value="1"/>
</dbReference>
<keyword evidence="5" id="KW-0547">Nucleotide-binding</keyword>
<feature type="transmembrane region" description="Helical" evidence="9">
    <location>
        <begin position="36"/>
        <end position="56"/>
    </location>
</feature>
<dbReference type="PANTHER" id="PTHR24221">
    <property type="entry name" value="ATP-BINDING CASSETTE SUB-FAMILY B"/>
    <property type="match status" value="1"/>
</dbReference>
<dbReference type="InterPro" id="IPR011527">
    <property type="entry name" value="ABC1_TM_dom"/>
</dbReference>